<evidence type="ECO:0000256" key="2">
    <source>
        <dbReference type="ARBA" id="ARBA00022723"/>
    </source>
</evidence>
<dbReference type="SUPFAM" id="SSF56214">
    <property type="entry name" value="4'-phosphopantetheinyl transferase"/>
    <property type="match status" value="1"/>
</dbReference>
<proteinExistence type="predicted"/>
<evidence type="ECO:0000259" key="4">
    <source>
        <dbReference type="Pfam" id="PF01648"/>
    </source>
</evidence>
<dbReference type="InterPro" id="IPR037143">
    <property type="entry name" value="4-PPantetheinyl_Trfase_dom_sf"/>
</dbReference>
<dbReference type="NCBIfam" id="TIGR00556">
    <property type="entry name" value="pantethn_trn"/>
    <property type="match status" value="1"/>
</dbReference>
<keyword evidence="1 5" id="KW-0808">Transferase</keyword>
<accession>A0A932ZYI9</accession>
<keyword evidence="3" id="KW-0460">Magnesium</keyword>
<dbReference type="Proteomes" id="UP000752292">
    <property type="component" value="Unassembled WGS sequence"/>
</dbReference>
<keyword evidence="2" id="KW-0479">Metal-binding</keyword>
<evidence type="ECO:0000313" key="6">
    <source>
        <dbReference type="Proteomes" id="UP000752292"/>
    </source>
</evidence>
<dbReference type="Gene3D" id="3.90.470.20">
    <property type="entry name" value="4'-phosphopantetheinyl transferase domain"/>
    <property type="match status" value="1"/>
</dbReference>
<dbReference type="EMBL" id="JACQRX010000381">
    <property type="protein sequence ID" value="MBI4252527.1"/>
    <property type="molecule type" value="Genomic_DNA"/>
</dbReference>
<evidence type="ECO:0000256" key="3">
    <source>
        <dbReference type="ARBA" id="ARBA00022842"/>
    </source>
</evidence>
<evidence type="ECO:0000256" key="1">
    <source>
        <dbReference type="ARBA" id="ARBA00022679"/>
    </source>
</evidence>
<dbReference type="InterPro" id="IPR004568">
    <property type="entry name" value="Ppantetheine-prot_Trfase_dom"/>
</dbReference>
<feature type="domain" description="4'-phosphopantetheinyl transferase" evidence="4">
    <location>
        <begin position="6"/>
        <end position="97"/>
    </location>
</feature>
<feature type="non-terminal residue" evidence="5">
    <location>
        <position position="99"/>
    </location>
</feature>
<evidence type="ECO:0000313" key="5">
    <source>
        <dbReference type="EMBL" id="MBI4252527.1"/>
    </source>
</evidence>
<dbReference type="Pfam" id="PF01648">
    <property type="entry name" value="ACPS"/>
    <property type="match status" value="1"/>
</dbReference>
<sequence>MRIYQGVDMVEVGRLREAWERTEGFRQEVFTEAESAYCLKHPDPYPHLAARFAVKEACLKAFGVGLGAPGGLGGLGRLREVEVESSPSGKPLLRLHGSV</sequence>
<dbReference type="AlphaFoldDB" id="A0A932ZYI9"/>
<dbReference type="InterPro" id="IPR008278">
    <property type="entry name" value="4-PPantetheinyl_Trfase_dom"/>
</dbReference>
<dbReference type="GO" id="GO:0000287">
    <property type="term" value="F:magnesium ion binding"/>
    <property type="evidence" value="ECO:0007669"/>
    <property type="project" value="InterPro"/>
</dbReference>
<organism evidence="5 6">
    <name type="scientific">Tectimicrobiota bacterium</name>
    <dbReference type="NCBI Taxonomy" id="2528274"/>
    <lineage>
        <taxon>Bacteria</taxon>
        <taxon>Pseudomonadati</taxon>
        <taxon>Nitrospinota/Tectimicrobiota group</taxon>
        <taxon>Candidatus Tectimicrobiota</taxon>
    </lineage>
</organism>
<protein>
    <submittedName>
        <fullName evidence="5">4'-phosphopantetheinyl transferase superfamily protein</fullName>
    </submittedName>
</protein>
<gene>
    <name evidence="5" type="ORF">HY618_08715</name>
</gene>
<dbReference type="GO" id="GO:0006633">
    <property type="term" value="P:fatty acid biosynthetic process"/>
    <property type="evidence" value="ECO:0007669"/>
    <property type="project" value="InterPro"/>
</dbReference>
<reference evidence="5" key="1">
    <citation type="submission" date="2020-07" db="EMBL/GenBank/DDBJ databases">
        <title>Huge and variable diversity of episymbiotic CPR bacteria and DPANN archaea in groundwater ecosystems.</title>
        <authorList>
            <person name="He C.Y."/>
            <person name="Keren R."/>
            <person name="Whittaker M."/>
            <person name="Farag I.F."/>
            <person name="Doudna J."/>
            <person name="Cate J.H.D."/>
            <person name="Banfield J.F."/>
        </authorList>
    </citation>
    <scope>NUCLEOTIDE SEQUENCE</scope>
    <source>
        <strain evidence="5">NC_groundwater_1370_Ag_S-0.2um_69_93</strain>
    </source>
</reference>
<name>A0A932ZYI9_UNCTE</name>
<comment type="caution">
    <text evidence="5">The sequence shown here is derived from an EMBL/GenBank/DDBJ whole genome shotgun (WGS) entry which is preliminary data.</text>
</comment>
<dbReference type="GO" id="GO:0008897">
    <property type="term" value="F:holo-[acyl-carrier-protein] synthase activity"/>
    <property type="evidence" value="ECO:0007669"/>
    <property type="project" value="InterPro"/>
</dbReference>